<dbReference type="InterPro" id="IPR029058">
    <property type="entry name" value="AB_hydrolase_fold"/>
</dbReference>
<dbReference type="GO" id="GO:0016787">
    <property type="term" value="F:hydrolase activity"/>
    <property type="evidence" value="ECO:0007669"/>
    <property type="project" value="UniProtKB-KW"/>
</dbReference>
<dbReference type="Proteomes" id="UP000188993">
    <property type="component" value="Chromosome"/>
</dbReference>
<dbReference type="InterPro" id="IPR049492">
    <property type="entry name" value="BD-FAE-like_dom"/>
</dbReference>
<keyword evidence="1" id="KW-0378">Hydrolase</keyword>
<evidence type="ECO:0000313" key="4">
    <source>
        <dbReference type="Proteomes" id="UP000188993"/>
    </source>
</evidence>
<protein>
    <recommendedName>
        <fullName evidence="2">BD-FAE-like domain-containing protein</fullName>
    </recommendedName>
</protein>
<dbReference type="EMBL" id="CP019728">
    <property type="protein sequence ID" value="AQS53606.1"/>
    <property type="molecule type" value="Genomic_DNA"/>
</dbReference>
<dbReference type="AlphaFoldDB" id="A0A1S6IPY0"/>
<dbReference type="STRING" id="708126.BW727_101239"/>
<accession>A0A1S6IPY0</accession>
<dbReference type="KEGG" id="jda:BW727_101239"/>
<dbReference type="InterPro" id="IPR050300">
    <property type="entry name" value="GDXG_lipolytic_enzyme"/>
</dbReference>
<reference evidence="3 4" key="1">
    <citation type="journal article" date="2014" name="Int. J. Syst. Evol. Microbiol.">
        <title>Jeotgalibaca dankookensis gen. nov., sp. nov., a member of the family Carnobacteriaceae, isolated from seujeot (Korean traditional food).</title>
        <authorList>
            <person name="Lee D.G."/>
            <person name="Trujillo M.E."/>
            <person name="Kang H."/>
            <person name="Ahn T.Y."/>
        </authorList>
    </citation>
    <scope>NUCLEOTIDE SEQUENCE [LARGE SCALE GENOMIC DNA]</scope>
    <source>
        <strain evidence="3 4">EX-07</strain>
    </source>
</reference>
<feature type="domain" description="BD-FAE-like" evidence="2">
    <location>
        <begin position="1"/>
        <end position="194"/>
    </location>
</feature>
<dbReference type="Pfam" id="PF20434">
    <property type="entry name" value="BD-FAE"/>
    <property type="match status" value="1"/>
</dbReference>
<dbReference type="PANTHER" id="PTHR48081">
    <property type="entry name" value="AB HYDROLASE SUPERFAMILY PROTEIN C4A8.06C"/>
    <property type="match status" value="1"/>
</dbReference>
<evidence type="ECO:0000256" key="1">
    <source>
        <dbReference type="ARBA" id="ARBA00022801"/>
    </source>
</evidence>
<name>A0A1S6IPY0_9LACT</name>
<keyword evidence="4" id="KW-1185">Reference proteome</keyword>
<sequence length="237" mass="25775">MVVVIHGGYWQSDVGLDSIAALSEKLTKQGIATWSIEYRRIGQAGGGWPGTFTDVSQAIDYLPELAKKNNLNLNRVVIVGHSAGGHLALWLAGRHRLPSSSEIKTDGTPLSVKGVISLAGVVDLSLMEEVLSISEEVTREEFNPVRELIGGSSAELPERYAQASPIRLLPLDVPQVLIHGALDATIPIGISQNYKKVADNINKNVEFIEIPSAEHFKLINPESEAWPIVIKEILTML</sequence>
<proteinExistence type="predicted"/>
<organism evidence="3 4">
    <name type="scientific">Jeotgalibaca dankookensis</name>
    <dbReference type="NCBI Taxonomy" id="708126"/>
    <lineage>
        <taxon>Bacteria</taxon>
        <taxon>Bacillati</taxon>
        <taxon>Bacillota</taxon>
        <taxon>Bacilli</taxon>
        <taxon>Lactobacillales</taxon>
        <taxon>Carnobacteriaceae</taxon>
        <taxon>Jeotgalibaca</taxon>
    </lineage>
</organism>
<evidence type="ECO:0000313" key="3">
    <source>
        <dbReference type="EMBL" id="AQS53606.1"/>
    </source>
</evidence>
<dbReference type="Gene3D" id="3.40.50.1820">
    <property type="entry name" value="alpha/beta hydrolase"/>
    <property type="match status" value="1"/>
</dbReference>
<dbReference type="SUPFAM" id="SSF53474">
    <property type="entry name" value="alpha/beta-Hydrolases"/>
    <property type="match status" value="1"/>
</dbReference>
<gene>
    <name evidence="3" type="ORF">BW727_101239</name>
</gene>
<evidence type="ECO:0000259" key="2">
    <source>
        <dbReference type="Pfam" id="PF20434"/>
    </source>
</evidence>